<dbReference type="GO" id="GO:0022857">
    <property type="term" value="F:transmembrane transporter activity"/>
    <property type="evidence" value="ECO:0007669"/>
    <property type="project" value="InterPro"/>
</dbReference>
<keyword evidence="3" id="KW-1003">Cell membrane</keyword>
<dbReference type="InterPro" id="IPR003663">
    <property type="entry name" value="Sugar/inositol_transpt"/>
</dbReference>
<feature type="transmembrane region" description="Helical" evidence="9">
    <location>
        <begin position="449"/>
        <end position="470"/>
    </location>
</feature>
<evidence type="ECO:0000259" key="10">
    <source>
        <dbReference type="PROSITE" id="PS50850"/>
    </source>
</evidence>
<dbReference type="InterPro" id="IPR005829">
    <property type="entry name" value="Sugar_transporter_CS"/>
</dbReference>
<evidence type="ECO:0000313" key="11">
    <source>
        <dbReference type="EMBL" id="SOQ46029.1"/>
    </source>
</evidence>
<feature type="transmembrane region" description="Helical" evidence="9">
    <location>
        <begin position="682"/>
        <end position="708"/>
    </location>
</feature>
<feature type="transmembrane region" description="Helical" evidence="9">
    <location>
        <begin position="167"/>
        <end position="189"/>
    </location>
</feature>
<evidence type="ECO:0000256" key="4">
    <source>
        <dbReference type="ARBA" id="ARBA00022597"/>
    </source>
</evidence>
<sequence>MGAEVGIGRQFLIAGCLYIGQLMCGYGIGWSAPALALLQNPEKTILETPITVEQASWIVSSSFVGFLTGPYVSGYLCNAIGRKPCLYVGGVFIGLGFMILALAKHIAVMYVGRAVVGFGIGVLFVTNLVYLGELASIRNRGTLLTLTGFSSTCGTLIAYSVGPFVSYAAISWIAVGIAVGYVIGLFFIVPETAVYLVMANRRDEAMELLTSLGRKDDIDDVVAKANEKPMSNKDQMAEMFTIKSNRKALFLIITLNILQQLSGINIVLSFSTTIFELTGSSMEPHISTIIVGVTQVGAASIAPLFVDRTGRRILMLISTAVCSISLFALGAYFFLFDNEYDIADDLQWMALASVVLYFIAYFSGFGIIPNTFIGEMFTDNCRGFGSTFTVTVGWVFGFGITAAFGYMLPGWGPSVTFWIFAGASVFACLFSAVFVPETKGKSMLEIQEILMYIGQSLVGYSMGWTAPVLAELQSPDQTVLDSPLTVGQGSWVVSFIFVGTITGPYVSGYLCNVIGRKPCLYIGGVFITLGFMILALANQLAMLYAGRIIMGFGNGMLFVTNLVYLGELASTNVRGTLLTLTGFSSTMGTLIAYVVGPYVSYAALGWLAVAIGSVFLVTLFFFVPETAVYFVMAGKKDEAMELLTSLGRKDDIDDVVAKANEKPMSNKDQMAEMFTIKSNRKATFIIIVLNIFQQASGIIAVISFATTIFELTGSSMEPHISTIIVGVTQVAAGSIAPLFVDKTGRKILLLISTAACSLSLIALGVYFFLYDNGYKIADDLQWMALVSLVLYFIAYFSGFGIIPNTFIGEMFTDNCRGFGSTFTVTVGWLFGFGVSTAFGYILPAWGPAVIFWIFAGSCTLAFFFSAIFVPETKGKSLLEIQEILSK</sequence>
<evidence type="ECO:0000256" key="2">
    <source>
        <dbReference type="ARBA" id="ARBA00022448"/>
    </source>
</evidence>
<evidence type="ECO:0000256" key="1">
    <source>
        <dbReference type="ARBA" id="ARBA00004651"/>
    </source>
</evidence>
<evidence type="ECO:0000256" key="8">
    <source>
        <dbReference type="ARBA" id="ARBA00023180"/>
    </source>
</evidence>
<feature type="transmembrane region" description="Helical" evidence="9">
    <location>
        <begin position="286"/>
        <end position="306"/>
    </location>
</feature>
<evidence type="ECO:0000256" key="3">
    <source>
        <dbReference type="ARBA" id="ARBA00022475"/>
    </source>
</evidence>
<dbReference type="EMBL" id="ODYU01005306">
    <property type="protein sequence ID" value="SOQ46029.1"/>
    <property type="molecule type" value="Genomic_DNA"/>
</dbReference>
<feature type="transmembrane region" description="Helical" evidence="9">
    <location>
        <begin position="822"/>
        <end position="842"/>
    </location>
</feature>
<feature type="transmembrane region" description="Helical" evidence="9">
    <location>
        <begin position="543"/>
        <end position="565"/>
    </location>
</feature>
<dbReference type="InterPro" id="IPR036259">
    <property type="entry name" value="MFS_trans_sf"/>
</dbReference>
<gene>
    <name evidence="11" type="ORF">SFRICE_023382</name>
</gene>
<feature type="transmembrane region" description="Helical" evidence="9">
    <location>
        <begin position="143"/>
        <end position="161"/>
    </location>
</feature>
<dbReference type="InterPro" id="IPR005828">
    <property type="entry name" value="MFS_sugar_transport-like"/>
</dbReference>
<feature type="transmembrane region" description="Helical" evidence="9">
    <location>
        <begin position="415"/>
        <end position="437"/>
    </location>
</feature>
<feature type="transmembrane region" description="Helical" evidence="9">
    <location>
        <begin position="55"/>
        <end position="73"/>
    </location>
</feature>
<feature type="transmembrane region" description="Helical" evidence="9">
    <location>
        <begin position="747"/>
        <end position="770"/>
    </location>
</feature>
<feature type="transmembrane region" description="Helical" evidence="9">
    <location>
        <begin position="109"/>
        <end position="131"/>
    </location>
</feature>
<keyword evidence="6 9" id="KW-1133">Transmembrane helix</keyword>
<dbReference type="PANTHER" id="PTHR48021">
    <property type="match status" value="1"/>
</dbReference>
<feature type="transmembrane region" description="Helical" evidence="9">
    <location>
        <begin position="388"/>
        <end position="409"/>
    </location>
</feature>
<dbReference type="PROSITE" id="PS50850">
    <property type="entry name" value="MFS"/>
    <property type="match status" value="2"/>
</dbReference>
<feature type="transmembrane region" description="Helical" evidence="9">
    <location>
        <begin position="720"/>
        <end position="740"/>
    </location>
</feature>
<dbReference type="Pfam" id="PF00083">
    <property type="entry name" value="Sugar_tr"/>
    <property type="match status" value="2"/>
</dbReference>
<keyword evidence="4" id="KW-0762">Sugar transport</keyword>
<organism evidence="11">
    <name type="scientific">Spodoptera frugiperda</name>
    <name type="common">Fall armyworm</name>
    <dbReference type="NCBI Taxonomy" id="7108"/>
    <lineage>
        <taxon>Eukaryota</taxon>
        <taxon>Metazoa</taxon>
        <taxon>Ecdysozoa</taxon>
        <taxon>Arthropoda</taxon>
        <taxon>Hexapoda</taxon>
        <taxon>Insecta</taxon>
        <taxon>Pterygota</taxon>
        <taxon>Neoptera</taxon>
        <taxon>Endopterygota</taxon>
        <taxon>Lepidoptera</taxon>
        <taxon>Glossata</taxon>
        <taxon>Ditrysia</taxon>
        <taxon>Noctuoidea</taxon>
        <taxon>Noctuidae</taxon>
        <taxon>Amphipyrinae</taxon>
        <taxon>Spodoptera</taxon>
    </lineage>
</organism>
<dbReference type="InterPro" id="IPR020846">
    <property type="entry name" value="MFS_dom"/>
</dbReference>
<keyword evidence="5 9" id="KW-0812">Transmembrane</keyword>
<evidence type="ECO:0000256" key="7">
    <source>
        <dbReference type="ARBA" id="ARBA00023136"/>
    </source>
</evidence>
<proteinExistence type="predicted"/>
<feature type="transmembrane region" description="Helical" evidence="9">
    <location>
        <begin position="848"/>
        <end position="869"/>
    </location>
</feature>
<comment type="subcellular location">
    <subcellularLocation>
        <location evidence="1">Cell membrane</location>
        <topology evidence="1">Multi-pass membrane protein</topology>
    </subcellularLocation>
</comment>
<feature type="transmembrane region" description="Helical" evidence="9">
    <location>
        <begin position="782"/>
        <end position="802"/>
    </location>
</feature>
<dbReference type="SUPFAM" id="SSF103473">
    <property type="entry name" value="MFS general substrate transporter"/>
    <property type="match status" value="2"/>
</dbReference>
<feature type="domain" description="Major facilitator superfamily (MFS) profile" evidence="10">
    <location>
        <begin position="13"/>
        <end position="439"/>
    </location>
</feature>
<feature type="transmembrane region" description="Helical" evidence="9">
    <location>
        <begin position="490"/>
        <end position="511"/>
    </location>
</feature>
<keyword evidence="2" id="KW-0813">Transport</keyword>
<evidence type="ECO:0000256" key="9">
    <source>
        <dbReference type="SAM" id="Phobius"/>
    </source>
</evidence>
<feature type="transmembrane region" description="Helical" evidence="9">
    <location>
        <begin position="85"/>
        <end position="103"/>
    </location>
</feature>
<dbReference type="AlphaFoldDB" id="A0A2H1VYV7"/>
<protein>
    <submittedName>
        <fullName evidence="11">SFRICE_023382</fullName>
    </submittedName>
</protein>
<name>A0A2H1VYV7_SPOFR</name>
<feature type="transmembrane region" description="Helical" evidence="9">
    <location>
        <begin position="577"/>
        <end position="595"/>
    </location>
</feature>
<feature type="domain" description="Major facilitator superfamily (MFS) profile" evidence="10">
    <location>
        <begin position="447"/>
        <end position="873"/>
    </location>
</feature>
<feature type="transmembrane region" description="Helical" evidence="9">
    <location>
        <begin position="12"/>
        <end position="35"/>
    </location>
</feature>
<feature type="transmembrane region" description="Helical" evidence="9">
    <location>
        <begin position="313"/>
        <end position="336"/>
    </location>
</feature>
<feature type="transmembrane region" description="Helical" evidence="9">
    <location>
        <begin position="601"/>
        <end position="623"/>
    </location>
</feature>
<dbReference type="GO" id="GO:0005886">
    <property type="term" value="C:plasma membrane"/>
    <property type="evidence" value="ECO:0007669"/>
    <property type="project" value="UniProtKB-SubCell"/>
</dbReference>
<feature type="transmembrane region" description="Helical" evidence="9">
    <location>
        <begin position="248"/>
        <end position="274"/>
    </location>
</feature>
<dbReference type="InterPro" id="IPR050549">
    <property type="entry name" value="MFS_Trehalose_Transporter"/>
</dbReference>
<accession>A0A2H1VYV7</accession>
<dbReference type="Gene3D" id="1.20.1250.20">
    <property type="entry name" value="MFS general substrate transporter like domains"/>
    <property type="match status" value="2"/>
</dbReference>
<feature type="transmembrane region" description="Helical" evidence="9">
    <location>
        <begin position="348"/>
        <end position="368"/>
    </location>
</feature>
<reference evidence="11" key="1">
    <citation type="submission" date="2016-07" db="EMBL/GenBank/DDBJ databases">
        <authorList>
            <person name="Bretaudeau A."/>
        </authorList>
    </citation>
    <scope>NUCLEOTIDE SEQUENCE</scope>
    <source>
        <strain evidence="11">Rice</strain>
        <tissue evidence="11">Whole body</tissue>
    </source>
</reference>
<dbReference type="PANTHER" id="PTHR48021:SF47">
    <property type="entry name" value="GH17672P"/>
    <property type="match status" value="1"/>
</dbReference>
<evidence type="ECO:0000256" key="6">
    <source>
        <dbReference type="ARBA" id="ARBA00022989"/>
    </source>
</evidence>
<feature type="transmembrane region" description="Helical" evidence="9">
    <location>
        <begin position="518"/>
        <end position="537"/>
    </location>
</feature>
<keyword evidence="8" id="KW-0325">Glycoprotein</keyword>
<dbReference type="PROSITE" id="PS00217">
    <property type="entry name" value="SUGAR_TRANSPORT_2"/>
    <property type="match status" value="2"/>
</dbReference>
<evidence type="ECO:0000256" key="5">
    <source>
        <dbReference type="ARBA" id="ARBA00022692"/>
    </source>
</evidence>
<keyword evidence="7 9" id="KW-0472">Membrane</keyword>
<dbReference type="NCBIfam" id="TIGR00879">
    <property type="entry name" value="SP"/>
    <property type="match status" value="1"/>
</dbReference>
<dbReference type="FunFam" id="1.20.1250.20:FF:000218">
    <property type="entry name" value="facilitated trehalose transporter Tret1"/>
    <property type="match status" value="2"/>
</dbReference>